<gene>
    <name evidence="6" type="ORF">ACH429_00595</name>
</gene>
<keyword evidence="2" id="KW-0812">Transmembrane</keyword>
<dbReference type="Pfam" id="PF13520">
    <property type="entry name" value="AA_permease_2"/>
    <property type="match status" value="1"/>
</dbReference>
<evidence type="ECO:0000256" key="5">
    <source>
        <dbReference type="SAM" id="MobiDB-lite"/>
    </source>
</evidence>
<evidence type="ECO:0000256" key="4">
    <source>
        <dbReference type="ARBA" id="ARBA00023136"/>
    </source>
</evidence>
<dbReference type="Gene3D" id="1.20.1740.10">
    <property type="entry name" value="Amino acid/polyamine transporter I"/>
    <property type="match status" value="1"/>
</dbReference>
<protein>
    <submittedName>
        <fullName evidence="6">APC family permease</fullName>
    </submittedName>
</protein>
<keyword evidence="4" id="KW-0472">Membrane</keyword>
<dbReference type="Proteomes" id="UP001611548">
    <property type="component" value="Unassembled WGS sequence"/>
</dbReference>
<dbReference type="RefSeq" id="WP_055471026.1">
    <property type="nucleotide sequence ID" value="NZ_JBIRWE010000001.1"/>
</dbReference>
<proteinExistence type="predicted"/>
<dbReference type="EMBL" id="JBIRWE010000001">
    <property type="protein sequence ID" value="MFI1962639.1"/>
    <property type="molecule type" value="Genomic_DNA"/>
</dbReference>
<sequence>MSKLTDLPKRILIGRALRSTQLGETLLPKRIALPVFASDPLSSVAYAPGEVLLVLSIAGVSAYSFSPWIAVAVVVLMFTVVASYRQNVHAYPSGGGDYEVANTNLGPRAGLTVASALLVDYVLTVAVSISSGVENLGSAVPFFVEHKVLCAIGIIVLLTLMNLRGVRESGKLFAIPTYVFVAGVFAMIAWGSYRGLVRGDEMSAPTADFEIQAEQTGIAGFALVFLLLRAFSSGCAALTGVEAISNGVPAFRKPKSRNAATTLLLMGGLAVTMFCGIIGLALVTGVKMAENPAHDLLDNGSPVGAGYVQNPVISQVAAAVFGDGTFFFVLLAAATALVLFLAANTAYNGFPLLGSILAQDRYLPRQLHTRGDRLAFSNGIVLLAAAAVLLVWIYGADSTKLIQLYIVGVFVSFTLSQIGMVRHWNRHLRTETAPAARRRMIRSRAINAFGAFFTGLVLVVVLLTKFSHGAWVALLGMVIFYVIMSAIRRHYDRVAEEIAAPDEPGDEAVRPSRVHSIVLVSKVHRPTLRALAYAKLMRSDRLEALTIGVDPAETKALQAEWERRSVDVPLKVLDSPFREITRPVIDYVKRLRRESPRDVVSVYIPEYVVGHWYEHLLHNQSALRLKGRLLFTPGVMVTSVPYQLESSELAKQRARKREEWNAPGAVRRGPVGPPAQRDRAPARK</sequence>
<dbReference type="InterPro" id="IPR053153">
    <property type="entry name" value="APC_K+_Transporter"/>
</dbReference>
<evidence type="ECO:0000313" key="6">
    <source>
        <dbReference type="EMBL" id="MFI1962639.1"/>
    </source>
</evidence>
<reference evidence="6 7" key="1">
    <citation type="submission" date="2024-10" db="EMBL/GenBank/DDBJ databases">
        <title>The Natural Products Discovery Center: Release of the First 8490 Sequenced Strains for Exploring Actinobacteria Biosynthetic Diversity.</title>
        <authorList>
            <person name="Kalkreuter E."/>
            <person name="Kautsar S.A."/>
            <person name="Yang D."/>
            <person name="Bader C.D."/>
            <person name="Teijaro C.N."/>
            <person name="Fluegel L."/>
            <person name="Davis C.M."/>
            <person name="Simpson J.R."/>
            <person name="Lauterbach L."/>
            <person name="Steele A.D."/>
            <person name="Gui C."/>
            <person name="Meng S."/>
            <person name="Li G."/>
            <person name="Viehrig K."/>
            <person name="Ye F."/>
            <person name="Su P."/>
            <person name="Kiefer A.F."/>
            <person name="Nichols A."/>
            <person name="Cepeda A.J."/>
            <person name="Yan W."/>
            <person name="Fan B."/>
            <person name="Jiang Y."/>
            <person name="Adhikari A."/>
            <person name="Zheng C.-J."/>
            <person name="Schuster L."/>
            <person name="Cowan T.M."/>
            <person name="Smanski M.J."/>
            <person name="Chevrette M.G."/>
            <person name="De Carvalho L.P.S."/>
            <person name="Shen B."/>
        </authorList>
    </citation>
    <scope>NUCLEOTIDE SEQUENCE [LARGE SCALE GENOMIC DNA]</scope>
    <source>
        <strain evidence="6 7">NPDC020327</strain>
    </source>
</reference>
<evidence type="ECO:0000256" key="1">
    <source>
        <dbReference type="ARBA" id="ARBA00004141"/>
    </source>
</evidence>
<comment type="subcellular location">
    <subcellularLocation>
        <location evidence="1">Membrane</location>
        <topology evidence="1">Multi-pass membrane protein</topology>
    </subcellularLocation>
</comment>
<dbReference type="PANTHER" id="PTHR47704">
    <property type="entry name" value="POTASSIUM TRANSPORTER KIMA"/>
    <property type="match status" value="1"/>
</dbReference>
<organism evidence="6 7">
    <name type="scientific">Streptomyces pathocidini</name>
    <dbReference type="NCBI Taxonomy" id="1650571"/>
    <lineage>
        <taxon>Bacteria</taxon>
        <taxon>Bacillati</taxon>
        <taxon>Actinomycetota</taxon>
        <taxon>Actinomycetes</taxon>
        <taxon>Kitasatosporales</taxon>
        <taxon>Streptomycetaceae</taxon>
        <taxon>Streptomyces</taxon>
    </lineage>
</organism>
<evidence type="ECO:0000256" key="3">
    <source>
        <dbReference type="ARBA" id="ARBA00022989"/>
    </source>
</evidence>
<comment type="caution">
    <text evidence="6">The sequence shown here is derived from an EMBL/GenBank/DDBJ whole genome shotgun (WGS) entry which is preliminary data.</text>
</comment>
<keyword evidence="7" id="KW-1185">Reference proteome</keyword>
<evidence type="ECO:0000313" key="7">
    <source>
        <dbReference type="Proteomes" id="UP001611548"/>
    </source>
</evidence>
<keyword evidence="3" id="KW-1133">Transmembrane helix</keyword>
<evidence type="ECO:0000256" key="2">
    <source>
        <dbReference type="ARBA" id="ARBA00022692"/>
    </source>
</evidence>
<dbReference type="InterPro" id="IPR002293">
    <property type="entry name" value="AA/rel_permease1"/>
</dbReference>
<accession>A0ABW7UMU3</accession>
<dbReference type="PANTHER" id="PTHR47704:SF1">
    <property type="entry name" value="POTASSIUM TRANSPORTER KIMA"/>
    <property type="match status" value="1"/>
</dbReference>
<name>A0ABW7UMU3_9ACTN</name>
<feature type="region of interest" description="Disordered" evidence="5">
    <location>
        <begin position="655"/>
        <end position="684"/>
    </location>
</feature>